<dbReference type="EMBL" id="HE575323">
    <property type="protein sequence ID" value="CCC94451.1"/>
    <property type="molecule type" value="Genomic_DNA"/>
</dbReference>
<keyword evidence="2" id="KW-0812">Transmembrane</keyword>
<feature type="transmembrane region" description="Helical" evidence="2">
    <location>
        <begin position="1299"/>
        <end position="1318"/>
    </location>
</feature>
<evidence type="ECO:0000313" key="3">
    <source>
        <dbReference type="EMBL" id="CCC94451.1"/>
    </source>
</evidence>
<feature type="compositionally biased region" description="Basic and acidic residues" evidence="1">
    <location>
        <begin position="452"/>
        <end position="463"/>
    </location>
</feature>
<organism evidence="3">
    <name type="scientific">Trypanosoma congolense (strain IL3000)</name>
    <dbReference type="NCBI Taxonomy" id="1068625"/>
    <lineage>
        <taxon>Eukaryota</taxon>
        <taxon>Discoba</taxon>
        <taxon>Euglenozoa</taxon>
        <taxon>Kinetoplastea</taxon>
        <taxon>Metakinetoplastina</taxon>
        <taxon>Trypanosomatida</taxon>
        <taxon>Trypanosomatidae</taxon>
        <taxon>Trypanosoma</taxon>
        <taxon>Nannomonas</taxon>
    </lineage>
</organism>
<feature type="region of interest" description="Disordered" evidence="1">
    <location>
        <begin position="433"/>
        <end position="465"/>
    </location>
</feature>
<keyword evidence="2" id="KW-0472">Membrane</keyword>
<reference evidence="3" key="1">
    <citation type="journal article" date="2012" name="Proc. Natl. Acad. Sci. U.S.A.">
        <title>Antigenic diversity is generated by distinct evolutionary mechanisms in African trypanosome species.</title>
        <authorList>
            <person name="Jackson A.P."/>
            <person name="Berry A."/>
            <person name="Aslett M."/>
            <person name="Allison H.C."/>
            <person name="Burton P."/>
            <person name="Vavrova-Anderson J."/>
            <person name="Brown R."/>
            <person name="Browne H."/>
            <person name="Corton N."/>
            <person name="Hauser H."/>
            <person name="Gamble J."/>
            <person name="Gilderthorp R."/>
            <person name="Marcello L."/>
            <person name="McQuillan J."/>
            <person name="Otto T.D."/>
            <person name="Quail M.A."/>
            <person name="Sanders M.J."/>
            <person name="van Tonder A."/>
            <person name="Ginger M.L."/>
            <person name="Field M.C."/>
            <person name="Barry J.D."/>
            <person name="Hertz-Fowler C."/>
            <person name="Berriman M."/>
        </authorList>
    </citation>
    <scope>NUCLEOTIDE SEQUENCE</scope>
    <source>
        <strain evidence="3">IL3000</strain>
    </source>
</reference>
<dbReference type="VEuPathDB" id="TriTrypDB:TcIL3000_10_12330"/>
<protein>
    <submittedName>
        <fullName evidence="3">Uncharacterized protein TCIL3000_10_12330</fullName>
    </submittedName>
</protein>
<feature type="compositionally biased region" description="Polar residues" evidence="1">
    <location>
        <begin position="433"/>
        <end position="451"/>
    </location>
</feature>
<proteinExistence type="predicted"/>
<feature type="region of interest" description="Disordered" evidence="1">
    <location>
        <begin position="754"/>
        <end position="778"/>
    </location>
</feature>
<feature type="compositionally biased region" description="Low complexity" evidence="1">
    <location>
        <begin position="500"/>
        <end position="512"/>
    </location>
</feature>
<sequence>MMRHGQGCCTCNTRRASEQLARFLQHFFMFLAVSGAAQCILGSVAADDSSEFDGSCVWVLQGVEGVTMRSALLPLWDQKLCPLELVHVAPVGDLLQGFLTPVSRAVVVQYTPPPSGLQEHKMRHVSQFLNITCGGLTPLCRQAVVHYAVRGSSSVGGASYAKKGPSRDLSGKVEACPEHGFLSVVDATAENPTRVNFSHQIKGCPPSGHLTLNILPVSGNQSGGFTVVNDNVLLLHNGGRLIGGNQHTVNVSVYCDDIPLCTNARVTVLKKNQDELLASKIALQRCSRAYRLRMSAYGEKQRHIQLWSSRRWCKAGQSAAFTLWSRPRYNPQEFYLDPRTGAFNYSIPPYTSNVAVDDFAALVECINDVNDIIESACVVRADIIIDPTPRSRANTSVVLAHKRVNNPSTGLAIGRNNTLQFWPGVSRGLRNHNAQFSNRTFSRSRDTFSANEKTDRPSGDDASRGMYSTYELGNIVCRGTCVGSEWRSNSQHPHVFNVTSGSDGSGSHASSSHGGGSPAEMSFEISKDGKYLRIRSFTTMGNMEASFVTFEPLWGMTGGDVADGKTLFSSISVPSGANPSFNTACVNHHMKHGLETDILRSVDVEDATEDSHTQSDARVEGNEYFRGFGGNHRDCDTYRNNPCRYAPLLTPANATIGETGAVGDVNQNAQWKLFINGCGATWVGEIPVTQLLQLRSSYSGEPLFTLKDNTVLVGSVYSQVVKPSSAKSPKGYVSTHRKYDIYLPLRNAVSADIKSSGGSDLHPEELGKRSSSRKQGEDQLTEGSFAVLSATKGDNVVKKPRIVFDRVGVVRFSSVADANTGTRTHVYTLLLSAVGQPAASTADSLRADCRDSGAAPLRIVKVELVNTLPGSRNCTCEGCCDNETDYNGTEGSDRPHVYDLVWHEGGVTVAKTLEECSGKKGSATHTFNVSFTVRLVVDSSLLTTREVPQGTITLRVHFDYGRSAFIDLHHHPQLMSVASLRVKYCQLRPRLQIPHRAAGAPFATKIRAKRLLEDVISEHLKMKEYACNQRGNCTHVEPDGNKPQAQSADAEWQRVYPMGDVVNIGSARCSLGECGGNNLLNLCSGVCTAGRIHQFGLTDLVYVTLEGSGASDTAPPISKMSLQCLLLSVKEQEVISGSNAQSVGTGEKERKLHFLLDGDHISSGRCLGDGYGTNLSSPLRYLDRQTYASFLRYQRIDKYPCAQQKSGEPCLANGIGFAFAPGTLLRENASQYVEYQIEAVVSIAFEGMNIETLRTEKLSFLVETSPQNREFLHIPSTDTNSSVSNTTKFVTISKTMASVLYITLSAVIAVLVSLGLVIEWRFKRMVKTLSDRDTETSLNGCDAQLSGT</sequence>
<name>G0UYI4_TRYCI</name>
<accession>G0UYI4</accession>
<keyword evidence="2" id="KW-1133">Transmembrane helix</keyword>
<feature type="region of interest" description="Disordered" evidence="1">
    <location>
        <begin position="493"/>
        <end position="522"/>
    </location>
</feature>
<evidence type="ECO:0000256" key="2">
    <source>
        <dbReference type="SAM" id="Phobius"/>
    </source>
</evidence>
<gene>
    <name evidence="3" type="ORF">TCIL3000_10_12330</name>
</gene>
<evidence type="ECO:0000256" key="1">
    <source>
        <dbReference type="SAM" id="MobiDB-lite"/>
    </source>
</evidence>